<keyword evidence="4" id="KW-1185">Reference proteome</keyword>
<proteinExistence type="predicted"/>
<evidence type="ECO:0000256" key="2">
    <source>
        <dbReference type="SAM" id="Phobius"/>
    </source>
</evidence>
<keyword evidence="2" id="KW-0472">Membrane</keyword>
<keyword evidence="2" id="KW-1133">Transmembrane helix</keyword>
<name>A0A480BA85_9FIRM</name>
<dbReference type="EMBL" id="BJCR01000027">
    <property type="protein sequence ID" value="GCL69147.1"/>
    <property type="molecule type" value="Genomic_DNA"/>
</dbReference>
<feature type="compositionally biased region" description="Basic and acidic residues" evidence="1">
    <location>
        <begin position="172"/>
        <end position="190"/>
    </location>
</feature>
<feature type="transmembrane region" description="Helical" evidence="2">
    <location>
        <begin position="28"/>
        <end position="49"/>
    </location>
</feature>
<organism evidence="3 4">
    <name type="scientific">Veillonella tobetsuensis</name>
    <dbReference type="NCBI Taxonomy" id="1110546"/>
    <lineage>
        <taxon>Bacteria</taxon>
        <taxon>Bacillati</taxon>
        <taxon>Bacillota</taxon>
        <taxon>Negativicutes</taxon>
        <taxon>Veillonellales</taxon>
        <taxon>Veillonellaceae</taxon>
        <taxon>Veillonella</taxon>
    </lineage>
</organism>
<evidence type="ECO:0008006" key="5">
    <source>
        <dbReference type="Google" id="ProtNLM"/>
    </source>
</evidence>
<dbReference type="Proteomes" id="UP000303581">
    <property type="component" value="Unassembled WGS sequence"/>
</dbReference>
<feature type="region of interest" description="Disordered" evidence="1">
    <location>
        <begin position="171"/>
        <end position="190"/>
    </location>
</feature>
<dbReference type="AlphaFoldDB" id="A0A480BA85"/>
<sequence length="190" mass="22117">MDKVGNDTLLNFMPRSLRWYIFLHRNRLYIYISAGLIIMVSAFCIGWAIHSYRAYLEQQTLYESVQMNSESKLIREQYHNAQERLSTLLQQQNTWDSQFLFVTILDAAMAMNGGITLQHIEFTDSGFSVDGTAINEDVYHNYRQYVQAHMRKVTCDGKQQVEKESGQCTFHLDGHTKQHDTNSKENHPSL</sequence>
<reference evidence="3 4" key="1">
    <citation type="submission" date="2019-03" db="EMBL/GenBank/DDBJ databases">
        <title>Draft genome sequences of two Veillonella tobetsuensis clinical isolates from intraoperative bronchial fluids of elderly patients with pulmonary carcinoma.</title>
        <authorList>
            <person name="Akiyama T."/>
        </authorList>
    </citation>
    <scope>NUCLEOTIDE SEQUENCE [LARGE SCALE GENOMIC DNA]</scope>
    <source>
        <strain evidence="3 4">PAGU 1579</strain>
    </source>
</reference>
<protein>
    <recommendedName>
        <fullName evidence="5">Fimbrial assembly protein</fullName>
    </recommendedName>
</protein>
<evidence type="ECO:0000313" key="3">
    <source>
        <dbReference type="EMBL" id="GCL69147.1"/>
    </source>
</evidence>
<accession>A0A480BA85</accession>
<comment type="caution">
    <text evidence="3">The sequence shown here is derived from an EMBL/GenBank/DDBJ whole genome shotgun (WGS) entry which is preliminary data.</text>
</comment>
<keyword evidence="2" id="KW-0812">Transmembrane</keyword>
<evidence type="ECO:0000313" key="4">
    <source>
        <dbReference type="Proteomes" id="UP000303581"/>
    </source>
</evidence>
<gene>
    <name evidence="3" type="ORF">PAGU1579_09160</name>
</gene>
<evidence type="ECO:0000256" key="1">
    <source>
        <dbReference type="SAM" id="MobiDB-lite"/>
    </source>
</evidence>